<feature type="binding site" description="axial binding residue" evidence="5">
    <location>
        <position position="269"/>
    </location>
    <ligand>
        <name>heme c</name>
        <dbReference type="ChEBI" id="CHEBI:61717"/>
        <label>2</label>
    </ligand>
    <ligandPart>
        <name>Fe</name>
        <dbReference type="ChEBI" id="CHEBI:18248"/>
    </ligandPart>
</feature>
<evidence type="ECO:0000256" key="2">
    <source>
        <dbReference type="ARBA" id="ARBA00022729"/>
    </source>
</evidence>
<evidence type="ECO:0000256" key="5">
    <source>
        <dbReference type="PIRSR" id="PIRSR000294-2"/>
    </source>
</evidence>
<dbReference type="EMBL" id="JAKKDU010000014">
    <property type="protein sequence ID" value="MCF7569062.1"/>
    <property type="molecule type" value="Genomic_DNA"/>
</dbReference>
<feature type="domain" description="Di-haem cytochrome c peroxidase" evidence="6">
    <location>
        <begin position="63"/>
        <end position="246"/>
    </location>
</feature>
<dbReference type="PIRSF" id="PIRSF000294">
    <property type="entry name" value="Cytochrome-c_peroxidase"/>
    <property type="match status" value="1"/>
</dbReference>
<proteinExistence type="predicted"/>
<keyword evidence="7" id="KW-0575">Peroxidase</keyword>
<name>A0AAE3JM87_9FLAO</name>
<keyword evidence="5" id="KW-0408">Iron</keyword>
<comment type="cofactor">
    <cofactor evidence="4">
        <name>heme</name>
        <dbReference type="ChEBI" id="CHEBI:30413"/>
    </cofactor>
    <text evidence="4">Binds 2 heme groups.</text>
</comment>
<dbReference type="InterPro" id="IPR036909">
    <property type="entry name" value="Cyt_c-like_dom_sf"/>
</dbReference>
<evidence type="ECO:0000313" key="8">
    <source>
        <dbReference type="Proteomes" id="UP001199795"/>
    </source>
</evidence>
<gene>
    <name evidence="7" type="ORF">L3X37_11900</name>
</gene>
<dbReference type="Proteomes" id="UP001199795">
    <property type="component" value="Unassembled WGS sequence"/>
</dbReference>
<evidence type="ECO:0000313" key="7">
    <source>
        <dbReference type="EMBL" id="MCF7569062.1"/>
    </source>
</evidence>
<feature type="binding site" description="covalent" evidence="4">
    <location>
        <position position="88"/>
    </location>
    <ligand>
        <name>heme c</name>
        <dbReference type="ChEBI" id="CHEBI:61717"/>
        <label>1</label>
    </ligand>
</feature>
<dbReference type="RefSeq" id="WP_237240397.1">
    <property type="nucleotide sequence ID" value="NZ_JAKKDU010000014.1"/>
</dbReference>
<dbReference type="GO" id="GO:0004130">
    <property type="term" value="F:cytochrome-c peroxidase activity"/>
    <property type="evidence" value="ECO:0007669"/>
    <property type="project" value="TreeGrafter"/>
</dbReference>
<comment type="subcellular location">
    <subcellularLocation>
        <location evidence="1">Cell envelope</location>
    </subcellularLocation>
</comment>
<evidence type="ECO:0000259" key="6">
    <source>
        <dbReference type="Pfam" id="PF03150"/>
    </source>
</evidence>
<dbReference type="GO" id="GO:0046872">
    <property type="term" value="F:metal ion binding"/>
    <property type="evidence" value="ECO:0007669"/>
    <property type="project" value="UniProtKB-KW"/>
</dbReference>
<organism evidence="7 8">
    <name type="scientific">Wocania arenilitoris</name>
    <dbReference type="NCBI Taxonomy" id="2044858"/>
    <lineage>
        <taxon>Bacteria</taxon>
        <taxon>Pseudomonadati</taxon>
        <taxon>Bacteroidota</taxon>
        <taxon>Flavobacteriia</taxon>
        <taxon>Flavobacteriales</taxon>
        <taxon>Flavobacteriaceae</taxon>
        <taxon>Wocania</taxon>
    </lineage>
</organism>
<dbReference type="InterPro" id="IPR051395">
    <property type="entry name" value="Cytochrome_c_Peroxidase/MauG"/>
</dbReference>
<evidence type="ECO:0000256" key="1">
    <source>
        <dbReference type="ARBA" id="ARBA00004196"/>
    </source>
</evidence>
<dbReference type="GO" id="GO:0030313">
    <property type="term" value="C:cell envelope"/>
    <property type="evidence" value="ECO:0007669"/>
    <property type="project" value="UniProtKB-SubCell"/>
</dbReference>
<comment type="caution">
    <text evidence="7">The sequence shown here is derived from an EMBL/GenBank/DDBJ whole genome shotgun (WGS) entry which is preliminary data.</text>
</comment>
<dbReference type="SUPFAM" id="SSF46626">
    <property type="entry name" value="Cytochrome c"/>
    <property type="match status" value="2"/>
</dbReference>
<dbReference type="InterPro" id="IPR026259">
    <property type="entry name" value="MauG/Cytc_peroxidase"/>
</dbReference>
<feature type="binding site" description="axial binding residue" evidence="5">
    <location>
        <position position="89"/>
    </location>
    <ligand>
        <name>heme c</name>
        <dbReference type="ChEBI" id="CHEBI:61717"/>
        <label>1</label>
    </ligand>
    <ligandPart>
        <name>Fe</name>
        <dbReference type="ChEBI" id="CHEBI:18248"/>
    </ligandPart>
</feature>
<evidence type="ECO:0000256" key="4">
    <source>
        <dbReference type="PIRSR" id="PIRSR000294-1"/>
    </source>
</evidence>
<keyword evidence="2" id="KW-0732">Signal</keyword>
<comment type="PTM">
    <text evidence="4">Binds 2 heme groups per subunit.</text>
</comment>
<keyword evidence="8" id="KW-1185">Reference proteome</keyword>
<keyword evidence="3" id="KW-0560">Oxidoreductase</keyword>
<dbReference type="Pfam" id="PF03150">
    <property type="entry name" value="CCP_MauG"/>
    <property type="match status" value="1"/>
</dbReference>
<dbReference type="AlphaFoldDB" id="A0AAE3JM87"/>
<protein>
    <submittedName>
        <fullName evidence="7">Cytochrome-c peroxidase</fullName>
    </submittedName>
</protein>
<evidence type="ECO:0000256" key="3">
    <source>
        <dbReference type="ARBA" id="ARBA00023002"/>
    </source>
</evidence>
<sequence length="399" mass="45105">MQLILKKTYKIVLLILVLIIVGCLSENKKKNTEAYTNIIKIDTRVNALPLNIKHPVNNSQSDEKINLGRLLFFDPILSGNKDVACATCHHPDNGYAEFRDLSIGANGKGFGINRKFNNPNNIPFVKRNAHTVLNTAFNGITPSKHYNPEDAPMFWDSRVNSLEAQAIEPIKAFEEMRGAHYTEAEILTEVVLRLKNIPEYKVLFKTVFNEEEEPISIENIGKAIAAYERTLVTNNSRFDKYMRGDTNSMSLGEKEGFELFKKVGCVNCHNGPMFSDYKIHTLSVPENDKLDKVDDGFEKQFGFRTPTLRNLRFTTPYMHNGTLPNLKMVLEFYEDLSFNKSRNIEVATNAIDTLAKNLTLKVKDMSSIISFLNTLNDEGFDKTIPEKVPSGLQVGGNIK</sequence>
<feature type="binding site" description="covalent" evidence="4">
    <location>
        <position position="265"/>
    </location>
    <ligand>
        <name>heme c</name>
        <dbReference type="ChEBI" id="CHEBI:61717"/>
        <label>2</label>
    </ligand>
</feature>
<dbReference type="GO" id="GO:0009055">
    <property type="term" value="F:electron transfer activity"/>
    <property type="evidence" value="ECO:0007669"/>
    <property type="project" value="InterPro"/>
</dbReference>
<keyword evidence="5" id="KW-0479">Metal-binding</keyword>
<feature type="binding site" description="covalent" evidence="4">
    <location>
        <position position="268"/>
    </location>
    <ligand>
        <name>heme c</name>
        <dbReference type="ChEBI" id="CHEBI:61717"/>
        <label>2</label>
    </ligand>
</feature>
<dbReference type="GO" id="GO:0020037">
    <property type="term" value="F:heme binding"/>
    <property type="evidence" value="ECO:0007669"/>
    <property type="project" value="InterPro"/>
</dbReference>
<reference evidence="7" key="1">
    <citation type="submission" date="2022-01" db="EMBL/GenBank/DDBJ databases">
        <title>Draft genome sequence of Sabulilitoribacter arenilitoris KCTC 52401.</title>
        <authorList>
            <person name="Oh J.-S."/>
        </authorList>
    </citation>
    <scope>NUCLEOTIDE SEQUENCE</scope>
    <source>
        <strain evidence="7">HMF6543</strain>
    </source>
</reference>
<dbReference type="InterPro" id="IPR004852">
    <property type="entry name" value="Di-haem_cyt_c_peroxidsae"/>
</dbReference>
<keyword evidence="4" id="KW-0349">Heme</keyword>
<dbReference type="PROSITE" id="PS51257">
    <property type="entry name" value="PROKAR_LIPOPROTEIN"/>
    <property type="match status" value="1"/>
</dbReference>
<dbReference type="PANTHER" id="PTHR30600">
    <property type="entry name" value="CYTOCHROME C PEROXIDASE-RELATED"/>
    <property type="match status" value="1"/>
</dbReference>
<feature type="binding site" description="covalent" evidence="4">
    <location>
        <position position="85"/>
    </location>
    <ligand>
        <name>heme c</name>
        <dbReference type="ChEBI" id="CHEBI:61717"/>
        <label>1</label>
    </ligand>
</feature>
<dbReference type="Gene3D" id="1.10.760.10">
    <property type="entry name" value="Cytochrome c-like domain"/>
    <property type="match status" value="2"/>
</dbReference>
<accession>A0AAE3JM87</accession>